<name>A0A1X0RGK6_RHIZD</name>
<reference evidence="1" key="1">
    <citation type="journal article" date="2016" name="Proc. Natl. Acad. Sci. U.S.A.">
        <title>Lipid metabolic changes in an early divergent fungus govern the establishment of a mutualistic symbiosis with endobacteria.</title>
        <authorList>
            <person name="Lastovetsky O.A."/>
            <person name="Gaspar M.L."/>
            <person name="Mondo S.J."/>
            <person name="LaButti K.M."/>
            <person name="Sandor L."/>
            <person name="Grigoriev I.V."/>
            <person name="Henry S.A."/>
            <person name="Pawlowska T.E."/>
        </authorList>
    </citation>
    <scope>NUCLEOTIDE SEQUENCE [LARGE SCALE GENOMIC DNA]</scope>
    <source>
        <strain evidence="1">ATCC 52814</strain>
    </source>
</reference>
<sequence>MTRRHLIHRLSRLFRDDGYSRKKKGKPSEKIEIESCSSYTLSTHCTSSTTSTSIFEDEPHPKLCLAEQVKAILSGAIELADQELEEEDYF</sequence>
<organism evidence="1">
    <name type="scientific">Rhizopus microsporus var. microsporus</name>
    <dbReference type="NCBI Taxonomy" id="86635"/>
    <lineage>
        <taxon>Eukaryota</taxon>
        <taxon>Fungi</taxon>
        <taxon>Fungi incertae sedis</taxon>
        <taxon>Mucoromycota</taxon>
        <taxon>Mucoromycotina</taxon>
        <taxon>Mucoromycetes</taxon>
        <taxon>Mucorales</taxon>
        <taxon>Mucorineae</taxon>
        <taxon>Rhizopodaceae</taxon>
        <taxon>Rhizopus</taxon>
    </lineage>
</organism>
<evidence type="ECO:0000313" key="1">
    <source>
        <dbReference type="EMBL" id="ORE11172.1"/>
    </source>
</evidence>
<accession>A0A1X0RGK6</accession>
<dbReference type="Proteomes" id="UP000242414">
    <property type="component" value="Unassembled WGS sequence"/>
</dbReference>
<gene>
    <name evidence="1" type="ORF">BCV72DRAFT_220336</name>
</gene>
<dbReference type="AlphaFoldDB" id="A0A1X0RGK6"/>
<protein>
    <submittedName>
        <fullName evidence="1">Uncharacterized protein</fullName>
    </submittedName>
</protein>
<dbReference type="VEuPathDB" id="FungiDB:BCV72DRAFT_220336"/>
<proteinExistence type="predicted"/>
<dbReference type="OrthoDB" id="10379398at2759"/>
<dbReference type="EMBL" id="KV921859">
    <property type="protein sequence ID" value="ORE11172.1"/>
    <property type="molecule type" value="Genomic_DNA"/>
</dbReference>